<proteinExistence type="predicted"/>
<gene>
    <name evidence="1" type="ORF">FEV09_16780</name>
</gene>
<sequence length="273" mass="31393">MECRSSCSDDGEYPDFCFQAANNDFIYNSFRRHPVYTRIVETVSKQAGKDYLQIALSKQSELANYLPNFVSSEKVGSPNTFPYKHSFFSPKYSFSPTTLRYINVLSDLLHFFGDLNGKRIVEIGGGYGGLCKIISDFYRVNSYTLIDLQPCLQLSKRFLNDLSVPNVEYLTEEDLSHDNEYDLVISNYAFSEIKREIQDVYMEKVIQKSKRGYLLCNFASHTWDSSQMSGQDFKQRIDGVVLFKNEHPLSQLDRACGIELIVWGMEKIAKSQI</sequence>
<keyword evidence="1" id="KW-0808">Transferase</keyword>
<dbReference type="InterPro" id="IPR030807">
    <property type="entry name" value="Methyltran_NanM"/>
</dbReference>
<dbReference type="RefSeq" id="WP_009628367.1">
    <property type="nucleotide sequence ID" value="NZ_VBTY01000160.1"/>
</dbReference>
<keyword evidence="1" id="KW-0489">Methyltransferase</keyword>
<evidence type="ECO:0000313" key="2">
    <source>
        <dbReference type="Proteomes" id="UP001152872"/>
    </source>
</evidence>
<evidence type="ECO:0000313" key="1">
    <source>
        <dbReference type="EMBL" id="MDG3496203.1"/>
    </source>
</evidence>
<dbReference type="EC" id="2.1.1.-" evidence="1"/>
<protein>
    <submittedName>
        <fullName evidence="1">Sugar O-methyltransferase</fullName>
        <ecNumber evidence="1">2.1.1.-</ecNumber>
    </submittedName>
</protein>
<dbReference type="Gene3D" id="3.40.50.150">
    <property type="entry name" value="Vaccinia Virus protein VP39"/>
    <property type="match status" value="1"/>
</dbReference>
<name>A0A9X4MB99_9CYAN</name>
<dbReference type="CDD" id="cd02440">
    <property type="entry name" value="AdoMet_MTases"/>
    <property type="match status" value="1"/>
</dbReference>
<dbReference type="AlphaFoldDB" id="A0A9X4MB99"/>
<accession>A0A9X4MB99</accession>
<dbReference type="EMBL" id="VBTY01000160">
    <property type="protein sequence ID" value="MDG3496203.1"/>
    <property type="molecule type" value="Genomic_DNA"/>
</dbReference>
<dbReference type="GO" id="GO:0032259">
    <property type="term" value="P:methylation"/>
    <property type="evidence" value="ECO:0007669"/>
    <property type="project" value="UniProtKB-KW"/>
</dbReference>
<dbReference type="SUPFAM" id="SSF53335">
    <property type="entry name" value="S-adenosyl-L-methionine-dependent methyltransferases"/>
    <property type="match status" value="1"/>
</dbReference>
<dbReference type="InterPro" id="IPR029063">
    <property type="entry name" value="SAM-dependent_MTases_sf"/>
</dbReference>
<comment type="caution">
    <text evidence="1">The sequence shown here is derived from an EMBL/GenBank/DDBJ whole genome shotgun (WGS) entry which is preliminary data.</text>
</comment>
<dbReference type="NCBIfam" id="TIGR04371">
    <property type="entry name" value="methyltran_NanM"/>
    <property type="match status" value="1"/>
</dbReference>
<keyword evidence="2" id="KW-1185">Reference proteome</keyword>
<reference evidence="1" key="1">
    <citation type="submission" date="2019-05" db="EMBL/GenBank/DDBJ databases">
        <title>Whole genome sequencing of Pseudanabaena catenata USMAC16.</title>
        <authorList>
            <person name="Khan Z."/>
            <person name="Omar W.M."/>
            <person name="Convey P."/>
            <person name="Merican F."/>
            <person name="Najimudin N."/>
        </authorList>
    </citation>
    <scope>NUCLEOTIDE SEQUENCE</scope>
    <source>
        <strain evidence="1">USMAC16</strain>
    </source>
</reference>
<dbReference type="Proteomes" id="UP001152872">
    <property type="component" value="Unassembled WGS sequence"/>
</dbReference>
<dbReference type="GO" id="GO:0008168">
    <property type="term" value="F:methyltransferase activity"/>
    <property type="evidence" value="ECO:0007669"/>
    <property type="project" value="UniProtKB-KW"/>
</dbReference>
<dbReference type="Pfam" id="PF13489">
    <property type="entry name" value="Methyltransf_23"/>
    <property type="match status" value="1"/>
</dbReference>
<organism evidence="1 2">
    <name type="scientific">Pseudanabaena catenata USMAC16</name>
    <dbReference type="NCBI Taxonomy" id="1855837"/>
    <lineage>
        <taxon>Bacteria</taxon>
        <taxon>Bacillati</taxon>
        <taxon>Cyanobacteriota</taxon>
        <taxon>Cyanophyceae</taxon>
        <taxon>Pseudanabaenales</taxon>
        <taxon>Pseudanabaenaceae</taxon>
        <taxon>Pseudanabaena</taxon>
    </lineage>
</organism>